<feature type="non-terminal residue" evidence="2">
    <location>
        <position position="1"/>
    </location>
</feature>
<sequence>RRLMSILGSGHHHVGIIGAGSLGQLLALLLIWDGHEVSVVNHRAGLRNIAQRTLPQSQISDDLSTLLQCDGIAEVSGHLETIGSVLASGGLTRTLLMLSLTHEKVYLDPDSLLAKDFSLVSSLGSGPADFRKALEVLPDLPLDEFLRSTFPLEDYAEAWKTEEEGETLKVILDVSGRGGSGSSRP</sequence>
<dbReference type="InterPro" id="IPR028939">
    <property type="entry name" value="P5C_Rdtase_cat_N"/>
</dbReference>
<reference evidence="2" key="1">
    <citation type="submission" date="2018-05" db="EMBL/GenBank/DDBJ databases">
        <authorList>
            <person name="Lanie J.A."/>
            <person name="Ng W.-L."/>
            <person name="Kazmierczak K.M."/>
            <person name="Andrzejewski T.M."/>
            <person name="Davidsen T.M."/>
            <person name="Wayne K.J."/>
            <person name="Tettelin H."/>
            <person name="Glass J.I."/>
            <person name="Rusch D."/>
            <person name="Podicherti R."/>
            <person name="Tsui H.-C.T."/>
            <person name="Winkler M.E."/>
        </authorList>
    </citation>
    <scope>NUCLEOTIDE SEQUENCE</scope>
</reference>
<dbReference type="Pfam" id="PF03807">
    <property type="entry name" value="F420_oxidored"/>
    <property type="match status" value="1"/>
</dbReference>
<dbReference type="Gene3D" id="3.90.180.10">
    <property type="entry name" value="Medium-chain alcohol dehydrogenases, catalytic domain"/>
    <property type="match status" value="1"/>
</dbReference>
<feature type="domain" description="Pyrroline-5-carboxylate reductase catalytic N-terminal" evidence="1">
    <location>
        <begin position="14"/>
        <end position="54"/>
    </location>
</feature>
<name>A0A382ZGZ5_9ZZZZ</name>
<accession>A0A382ZGZ5</accession>
<protein>
    <recommendedName>
        <fullName evidence="1">Pyrroline-5-carboxylate reductase catalytic N-terminal domain-containing protein</fullName>
    </recommendedName>
</protein>
<dbReference type="EMBL" id="UINC01183813">
    <property type="protein sequence ID" value="SVD94742.1"/>
    <property type="molecule type" value="Genomic_DNA"/>
</dbReference>
<gene>
    <name evidence="2" type="ORF">METZ01_LOCUS447596</name>
</gene>
<evidence type="ECO:0000259" key="1">
    <source>
        <dbReference type="Pfam" id="PF03807"/>
    </source>
</evidence>
<evidence type="ECO:0000313" key="2">
    <source>
        <dbReference type="EMBL" id="SVD94742.1"/>
    </source>
</evidence>
<dbReference type="SUPFAM" id="SSF51735">
    <property type="entry name" value="NAD(P)-binding Rossmann-fold domains"/>
    <property type="match status" value="1"/>
</dbReference>
<organism evidence="2">
    <name type="scientific">marine metagenome</name>
    <dbReference type="NCBI Taxonomy" id="408172"/>
    <lineage>
        <taxon>unclassified sequences</taxon>
        <taxon>metagenomes</taxon>
        <taxon>ecological metagenomes</taxon>
    </lineage>
</organism>
<proteinExistence type="predicted"/>
<dbReference type="Gene3D" id="3.40.50.720">
    <property type="entry name" value="NAD(P)-binding Rossmann-like Domain"/>
    <property type="match status" value="1"/>
</dbReference>
<dbReference type="InterPro" id="IPR036291">
    <property type="entry name" value="NAD(P)-bd_dom_sf"/>
</dbReference>
<dbReference type="AlphaFoldDB" id="A0A382ZGZ5"/>